<reference evidence="1 2" key="1">
    <citation type="journal article" date="2015" name="Genome Announc.">
        <title>Complete genome sequences for 35 biothreat assay-relevant bacillus species.</title>
        <authorList>
            <person name="Johnson S.L."/>
            <person name="Daligault H.E."/>
            <person name="Davenport K.W."/>
            <person name="Jaissle J."/>
            <person name="Frey K.G."/>
            <person name="Ladner J.T."/>
            <person name="Broomall S.M."/>
            <person name="Bishop-Lilly K.A."/>
            <person name="Bruce D.C."/>
            <person name="Gibbons H.S."/>
            <person name="Coyne S.R."/>
            <person name="Lo C.C."/>
            <person name="Meincke L."/>
            <person name="Munk A.C."/>
            <person name="Koroleva G.I."/>
            <person name="Rosenzweig C.N."/>
            <person name="Palacios G.F."/>
            <person name="Redden C.L."/>
            <person name="Minogue T.D."/>
            <person name="Chain P.S."/>
        </authorList>
    </citation>
    <scope>NUCLEOTIDE SEQUENCE [LARGE SCALE GENOMIC DNA]</scope>
    <source>
        <strain evidence="2">ATCC 14581 / DSM 32 / JCM 2506 / NBRC 15308 / NCIMB 9376 / NCTC 10342 / NRRL B-14308 / VKM B-512</strain>
    </source>
</reference>
<dbReference type="Gene3D" id="3.40.630.100">
    <property type="entry name" value="Poly-gamma-glutamate hydrolase, zinc-binding motif"/>
    <property type="match status" value="1"/>
</dbReference>
<dbReference type="Pfam" id="PF05908">
    <property type="entry name" value="Gamma_PGA_hydro"/>
    <property type="match status" value="1"/>
</dbReference>
<dbReference type="HOGENOM" id="CLU_082126_0_0_9"/>
<dbReference type="KEGG" id="bmeg:BG04_5515"/>
<sequence>MKSYRLVSFSTLCICLLFLFISPFQDTSSASTDKYQNFKQLSQHESSASYKVTTKETKSPVLIFAPHGGGIEGGTSEIAQELGKQNALYLFESLKSKGSRDLHLTSTHFDEPTARKMVSKYDNVLSLHGYSENEKHIFVGGTDRERAKKLTQLLNQNGFPAELITKGHDEIAGINSGNIANKNRTGKSIQLEISQPLRSAMFHSFTSKGRASSKTQTFYKFTNVLSTFASTSY</sequence>
<gene>
    <name evidence="1" type="ORF">BG04_5515</name>
</gene>
<dbReference type="RefSeq" id="WP_034650831.1">
    <property type="nucleotide sequence ID" value="NZ_BCVB01000006.1"/>
</dbReference>
<dbReference type="Proteomes" id="UP000031829">
    <property type="component" value="Chromosome"/>
</dbReference>
<accession>A0A0B6AK76</accession>
<organism evidence="1 2">
    <name type="scientific">Priestia megaterium (strain ATCC 14581 / DSM 32 / CCUG 1817 / JCM 2506 / NBRC 15308 / NCIMB 9376 / NCTC 10342 / NRRL B-14308 / VKM B-512 / Ford 19)</name>
    <name type="common">Bacillus megaterium</name>
    <dbReference type="NCBI Taxonomy" id="1348623"/>
    <lineage>
        <taxon>Bacteria</taxon>
        <taxon>Bacillati</taxon>
        <taxon>Bacillota</taxon>
        <taxon>Bacilli</taxon>
        <taxon>Bacillales</taxon>
        <taxon>Bacillaceae</taxon>
        <taxon>Priestia</taxon>
    </lineage>
</organism>
<evidence type="ECO:0008006" key="3">
    <source>
        <dbReference type="Google" id="ProtNLM"/>
    </source>
</evidence>
<dbReference type="EMBL" id="CP009920">
    <property type="protein sequence ID" value="AJI20983.1"/>
    <property type="molecule type" value="Genomic_DNA"/>
</dbReference>
<evidence type="ECO:0000313" key="1">
    <source>
        <dbReference type="EMBL" id="AJI20983.1"/>
    </source>
</evidence>
<dbReference type="InterPro" id="IPR038128">
    <property type="entry name" value="Gamma_PGA_hydro_sf"/>
</dbReference>
<protein>
    <recommendedName>
        <fullName evidence="3">Phage-related replication protein</fullName>
    </recommendedName>
</protein>
<dbReference type="InterPro" id="IPR008585">
    <property type="entry name" value="Gamma_PGA_hydro"/>
</dbReference>
<dbReference type="AlphaFoldDB" id="A0A0B6AK76"/>
<dbReference type="GeneID" id="93643459"/>
<evidence type="ECO:0000313" key="2">
    <source>
        <dbReference type="Proteomes" id="UP000031829"/>
    </source>
</evidence>
<name>A0A0B6AK76_PRIM2</name>
<proteinExistence type="predicted"/>